<evidence type="ECO:0000256" key="8">
    <source>
        <dbReference type="ARBA" id="ARBA00022989"/>
    </source>
</evidence>
<dbReference type="Gene3D" id="3.30.565.10">
    <property type="entry name" value="Histidine kinase-like ATPase, C-terminal domain"/>
    <property type="match status" value="1"/>
</dbReference>
<keyword evidence="6 11" id="KW-0812">Transmembrane</keyword>
<feature type="transmembrane region" description="Helical" evidence="11">
    <location>
        <begin position="13"/>
        <end position="35"/>
    </location>
</feature>
<comment type="catalytic activity">
    <reaction evidence="1">
        <text>ATP + protein L-histidine = ADP + protein N-phospho-L-histidine.</text>
        <dbReference type="EC" id="2.7.13.3"/>
    </reaction>
</comment>
<keyword evidence="7 13" id="KW-0418">Kinase</keyword>
<dbReference type="PANTHER" id="PTHR45436">
    <property type="entry name" value="SENSOR HISTIDINE KINASE YKOH"/>
    <property type="match status" value="1"/>
</dbReference>
<dbReference type="InterPro" id="IPR036097">
    <property type="entry name" value="HisK_dim/P_sf"/>
</dbReference>
<comment type="caution">
    <text evidence="13">The sequence shown here is derived from an EMBL/GenBank/DDBJ whole genome shotgun (WGS) entry which is preliminary data.</text>
</comment>
<dbReference type="SUPFAM" id="SSF55874">
    <property type="entry name" value="ATPase domain of HSP90 chaperone/DNA topoisomerase II/histidine kinase"/>
    <property type="match status" value="1"/>
</dbReference>
<dbReference type="InterPro" id="IPR050428">
    <property type="entry name" value="TCS_sensor_his_kinase"/>
</dbReference>
<dbReference type="Gene3D" id="1.10.287.130">
    <property type="match status" value="1"/>
</dbReference>
<evidence type="ECO:0000256" key="6">
    <source>
        <dbReference type="ARBA" id="ARBA00022692"/>
    </source>
</evidence>
<dbReference type="Pfam" id="PF02518">
    <property type="entry name" value="HATPase_c"/>
    <property type="match status" value="1"/>
</dbReference>
<dbReference type="EC" id="2.7.13.3" evidence="3"/>
<name>A0A5R8YVB0_9PSED</name>
<proteinExistence type="predicted"/>
<evidence type="ECO:0000256" key="10">
    <source>
        <dbReference type="ARBA" id="ARBA00023136"/>
    </source>
</evidence>
<evidence type="ECO:0000256" key="7">
    <source>
        <dbReference type="ARBA" id="ARBA00022777"/>
    </source>
</evidence>
<sequence length="463" mass="49713">MISLKPRSLRWRLTLRIIAAQIGIITVLAAIQLIAEAYLWSNGNLYDGNNGWTAVNTVADSVTRSPDGVLTIDESAKLRERLQDPEFWYVVRDASGQQIMHGQVPGNVASAVEALDAIAYADLGQTIDKSQTPIATVQWATSRAGVIKVMTTARSPVTFTEALSLASAKSLVLVVFLSLITLVILPIITPWVVKRTLAGMDKVAADAKAINFKQRGIRLHAGSAPLEIQPFIDAVNAAFNRLDEGYKARQRFLADAAHELRTPIAILQTRLSNLPPSAHKGLLQADLARLTNLASQLLDLQRYEQGAVVLERIDLVELARTVVADIAPLAVAAGYDIALEHETAHCWVNVEAASIERALGNLIQNAITYAGQSGLITVLVGSNGNIDVIDEGPGIAEADCEKIFEPFYRLKNDGRGAGLGLELVQKIMMAHGGRAQLLPATTSAGAHFRLSFGSSSRVAGTPA</sequence>
<dbReference type="PROSITE" id="PS50109">
    <property type="entry name" value="HIS_KIN"/>
    <property type="match status" value="1"/>
</dbReference>
<evidence type="ECO:0000313" key="13">
    <source>
        <dbReference type="EMBL" id="TLP57438.1"/>
    </source>
</evidence>
<evidence type="ECO:0000256" key="2">
    <source>
        <dbReference type="ARBA" id="ARBA00004141"/>
    </source>
</evidence>
<dbReference type="SMART" id="SM00387">
    <property type="entry name" value="HATPase_c"/>
    <property type="match status" value="1"/>
</dbReference>
<dbReference type="PANTHER" id="PTHR45436:SF15">
    <property type="entry name" value="SENSOR HISTIDINE KINASE CUSS"/>
    <property type="match status" value="1"/>
</dbReference>
<evidence type="ECO:0000256" key="3">
    <source>
        <dbReference type="ARBA" id="ARBA00012438"/>
    </source>
</evidence>
<evidence type="ECO:0000259" key="12">
    <source>
        <dbReference type="PROSITE" id="PS50109"/>
    </source>
</evidence>
<evidence type="ECO:0000256" key="1">
    <source>
        <dbReference type="ARBA" id="ARBA00000085"/>
    </source>
</evidence>
<accession>A0A5R8YVB0</accession>
<evidence type="ECO:0000256" key="5">
    <source>
        <dbReference type="ARBA" id="ARBA00022679"/>
    </source>
</evidence>
<keyword evidence="14" id="KW-1185">Reference proteome</keyword>
<keyword evidence="5" id="KW-0808">Transferase</keyword>
<dbReference type="EMBL" id="VAUO01000008">
    <property type="protein sequence ID" value="TLP57438.1"/>
    <property type="molecule type" value="Genomic_DNA"/>
</dbReference>
<protein>
    <recommendedName>
        <fullName evidence="3">histidine kinase</fullName>
        <ecNumber evidence="3">2.7.13.3</ecNumber>
    </recommendedName>
</protein>
<dbReference type="Pfam" id="PF00512">
    <property type="entry name" value="HisKA"/>
    <property type="match status" value="1"/>
</dbReference>
<keyword evidence="10 11" id="KW-0472">Membrane</keyword>
<dbReference type="SUPFAM" id="SSF47384">
    <property type="entry name" value="Homodimeric domain of signal transducing histidine kinase"/>
    <property type="match status" value="1"/>
</dbReference>
<dbReference type="CDD" id="cd00082">
    <property type="entry name" value="HisKA"/>
    <property type="match status" value="1"/>
</dbReference>
<organism evidence="13 14">
    <name type="scientific">Pseudomonas mosselii</name>
    <dbReference type="NCBI Taxonomy" id="78327"/>
    <lineage>
        <taxon>Bacteria</taxon>
        <taxon>Pseudomonadati</taxon>
        <taxon>Pseudomonadota</taxon>
        <taxon>Gammaproteobacteria</taxon>
        <taxon>Pseudomonadales</taxon>
        <taxon>Pseudomonadaceae</taxon>
        <taxon>Pseudomonas</taxon>
    </lineage>
</organism>
<dbReference type="InterPro" id="IPR004358">
    <property type="entry name" value="Sig_transdc_His_kin-like_C"/>
</dbReference>
<dbReference type="InterPro" id="IPR036890">
    <property type="entry name" value="HATPase_C_sf"/>
</dbReference>
<keyword evidence="4" id="KW-0597">Phosphoprotein</keyword>
<dbReference type="AlphaFoldDB" id="A0A5R8YVB0"/>
<dbReference type="InterPro" id="IPR003594">
    <property type="entry name" value="HATPase_dom"/>
</dbReference>
<dbReference type="CDD" id="cd00075">
    <property type="entry name" value="HATPase"/>
    <property type="match status" value="1"/>
</dbReference>
<feature type="domain" description="Histidine kinase" evidence="12">
    <location>
        <begin position="255"/>
        <end position="456"/>
    </location>
</feature>
<comment type="subcellular location">
    <subcellularLocation>
        <location evidence="2">Membrane</location>
        <topology evidence="2">Multi-pass membrane protein</topology>
    </subcellularLocation>
</comment>
<keyword evidence="9" id="KW-0902">Two-component regulatory system</keyword>
<dbReference type="RefSeq" id="WP_138220772.1">
    <property type="nucleotide sequence ID" value="NZ_VAUO01000008.1"/>
</dbReference>
<dbReference type="PRINTS" id="PR00344">
    <property type="entry name" value="BCTRLSENSOR"/>
</dbReference>
<evidence type="ECO:0000256" key="9">
    <source>
        <dbReference type="ARBA" id="ARBA00023012"/>
    </source>
</evidence>
<dbReference type="InterPro" id="IPR005467">
    <property type="entry name" value="His_kinase_dom"/>
</dbReference>
<dbReference type="InterPro" id="IPR003661">
    <property type="entry name" value="HisK_dim/P_dom"/>
</dbReference>
<keyword evidence="8 11" id="KW-1133">Transmembrane helix</keyword>
<dbReference type="Proteomes" id="UP000309819">
    <property type="component" value="Unassembled WGS sequence"/>
</dbReference>
<evidence type="ECO:0000313" key="14">
    <source>
        <dbReference type="Proteomes" id="UP000309819"/>
    </source>
</evidence>
<feature type="transmembrane region" description="Helical" evidence="11">
    <location>
        <begin position="171"/>
        <end position="193"/>
    </location>
</feature>
<dbReference type="GO" id="GO:0005886">
    <property type="term" value="C:plasma membrane"/>
    <property type="evidence" value="ECO:0007669"/>
    <property type="project" value="TreeGrafter"/>
</dbReference>
<evidence type="ECO:0000256" key="11">
    <source>
        <dbReference type="SAM" id="Phobius"/>
    </source>
</evidence>
<reference evidence="13 14" key="1">
    <citation type="submission" date="2019-05" db="EMBL/GenBank/DDBJ databases">
        <title>Pseudomonas sp. SC006 isolated from lettuce that can produce HBGAs.</title>
        <authorList>
            <person name="Wang D."/>
            <person name="Liao N."/>
            <person name="Liu D."/>
            <person name="Zhang Z."/>
            <person name="Zou S."/>
        </authorList>
    </citation>
    <scope>NUCLEOTIDE SEQUENCE [LARGE SCALE GENOMIC DNA]</scope>
    <source>
        <strain evidence="13 14">SC006</strain>
    </source>
</reference>
<gene>
    <name evidence="13" type="ORF">FEM01_17665</name>
</gene>
<dbReference type="OrthoDB" id="9804645at2"/>
<dbReference type="GO" id="GO:0000155">
    <property type="term" value="F:phosphorelay sensor kinase activity"/>
    <property type="evidence" value="ECO:0007669"/>
    <property type="project" value="InterPro"/>
</dbReference>
<dbReference type="SMART" id="SM00388">
    <property type="entry name" value="HisKA"/>
    <property type="match status" value="1"/>
</dbReference>
<evidence type="ECO:0000256" key="4">
    <source>
        <dbReference type="ARBA" id="ARBA00022553"/>
    </source>
</evidence>